<gene>
    <name evidence="3" type="ORF">ABFB10_18490</name>
</gene>
<feature type="compositionally biased region" description="Basic residues" evidence="1">
    <location>
        <begin position="102"/>
        <end position="121"/>
    </location>
</feature>
<accession>A0AAW9SSE1</accession>
<evidence type="ECO:0000313" key="3">
    <source>
        <dbReference type="EMBL" id="MEN9062672.1"/>
    </source>
</evidence>
<protein>
    <submittedName>
        <fullName evidence="3">Uncharacterized protein</fullName>
    </submittedName>
</protein>
<name>A0AAW9SSE1_9RHOB</name>
<keyword evidence="2" id="KW-0472">Membrane</keyword>
<feature type="region of interest" description="Disordered" evidence="1">
    <location>
        <begin position="81"/>
        <end position="127"/>
    </location>
</feature>
<feature type="transmembrane region" description="Helical" evidence="2">
    <location>
        <begin position="21"/>
        <end position="42"/>
    </location>
</feature>
<dbReference type="RefSeq" id="WP_347167614.1">
    <property type="nucleotide sequence ID" value="NZ_JBDNCH010000002.1"/>
</dbReference>
<comment type="caution">
    <text evidence="3">The sequence shown here is derived from an EMBL/GenBank/DDBJ whole genome shotgun (WGS) entry which is preliminary data.</text>
</comment>
<evidence type="ECO:0000256" key="1">
    <source>
        <dbReference type="SAM" id="MobiDB-lite"/>
    </source>
</evidence>
<organism evidence="3 4">
    <name type="scientific">Ponticoccus litoralis</name>
    <dbReference type="NCBI Taxonomy" id="422297"/>
    <lineage>
        <taxon>Bacteria</taxon>
        <taxon>Pseudomonadati</taxon>
        <taxon>Pseudomonadota</taxon>
        <taxon>Alphaproteobacteria</taxon>
        <taxon>Rhodobacterales</taxon>
        <taxon>Roseobacteraceae</taxon>
        <taxon>Ponticoccus</taxon>
    </lineage>
</organism>
<keyword evidence="4" id="KW-1185">Reference proteome</keyword>
<keyword evidence="2" id="KW-1133">Transmembrane helix</keyword>
<reference evidence="3 4" key="1">
    <citation type="submission" date="2024-05" db="EMBL/GenBank/DDBJ databases">
        <title>Genome sequence of Ponticoccus litoralis KCCM 90028.</title>
        <authorList>
            <person name="Kim J.M."/>
            <person name="Lee J.K."/>
            <person name="Choi B.J."/>
            <person name="Bayburt H."/>
            <person name="Baek J.H."/>
            <person name="Jeon C.O."/>
        </authorList>
    </citation>
    <scope>NUCLEOTIDE SEQUENCE [LARGE SCALE GENOMIC DNA]</scope>
    <source>
        <strain evidence="3 4">KCCM 90028</strain>
    </source>
</reference>
<evidence type="ECO:0000313" key="4">
    <source>
        <dbReference type="Proteomes" id="UP001428774"/>
    </source>
</evidence>
<evidence type="ECO:0000256" key="2">
    <source>
        <dbReference type="SAM" id="Phobius"/>
    </source>
</evidence>
<dbReference type="Proteomes" id="UP001428774">
    <property type="component" value="Unassembled WGS sequence"/>
</dbReference>
<keyword evidence="2" id="KW-0812">Transmembrane</keyword>
<proteinExistence type="predicted"/>
<sequence length="174" mass="18597">MAEYTFDGAYGAPASVKAASLAHWLGAAASVALVVGVGVWGYKVMARDVSGVPVVMALAGPMREAPVDPGGTLADHRGAGCEHGRGPWRRGLSGGPAGSGTARRRAGGRGRGRRAAGARRTARADADLAGRQCRNRRDRAGAVRRRRRPACRAGRKHRRRGHWNRWTAGIWCRW</sequence>
<dbReference type="EMBL" id="JBDNCH010000002">
    <property type="protein sequence ID" value="MEN9062672.1"/>
    <property type="molecule type" value="Genomic_DNA"/>
</dbReference>
<dbReference type="AlphaFoldDB" id="A0AAW9SSE1"/>